<sequence length="306" mass="34188">MDEECVVDDLANRLKLEFEDGDDGDGGEDWFVNDKREAERSPSPTKSDRHEPVESTVASVSKPTPAAATEGGGGKSPVSKSNSAPTMESEPDDNAYSSCKTAFLHYFPPGQGILVMELGSNEQVDKRYGAKFFKIYLPQVHEAQTDFCLFARKRLNKNKIRFSLNEYAMSKWNSPSYGGKVVMTPSQQSKKFKLVVPKNAARVHFDINQGERKQELVVRLNSQSKGFHLFRARSASDEPMAEYKSLIQKFINPIADVRCPKTNNTLLKIEKEGDAGNEKYIITYARPFSLFVSCCIAIGVEGHQLE</sequence>
<reference evidence="2" key="1">
    <citation type="submission" date="2019-03" db="EMBL/GenBank/DDBJ databases">
        <title>Long read genome sequence of the mycoparasitic Pythium oligandrum ATCC 38472 isolated from sugarbeet rhizosphere.</title>
        <authorList>
            <person name="Gaulin E."/>
        </authorList>
    </citation>
    <scope>NUCLEOTIDE SEQUENCE</scope>
    <source>
        <strain evidence="2">ATCC 38472_TT</strain>
    </source>
</reference>
<dbReference type="EMBL" id="SPLM01000005">
    <property type="protein sequence ID" value="TMW67269.1"/>
    <property type="molecule type" value="Genomic_DNA"/>
</dbReference>
<evidence type="ECO:0000256" key="1">
    <source>
        <dbReference type="SAM" id="MobiDB-lite"/>
    </source>
</evidence>
<proteinExistence type="predicted"/>
<evidence type="ECO:0000313" key="3">
    <source>
        <dbReference type="Proteomes" id="UP000794436"/>
    </source>
</evidence>
<dbReference type="OrthoDB" id="159475at2759"/>
<feature type="compositionally biased region" description="Acidic residues" evidence="1">
    <location>
        <begin position="19"/>
        <end position="28"/>
    </location>
</feature>
<name>A0A8K1CPK6_PYTOL</name>
<feature type="compositionally biased region" description="Basic and acidic residues" evidence="1">
    <location>
        <begin position="32"/>
        <end position="53"/>
    </location>
</feature>
<comment type="caution">
    <text evidence="2">The sequence shown here is derived from an EMBL/GenBank/DDBJ whole genome shotgun (WGS) entry which is preliminary data.</text>
</comment>
<dbReference type="Proteomes" id="UP000794436">
    <property type="component" value="Unassembled WGS sequence"/>
</dbReference>
<accession>A0A8K1CPK6</accession>
<keyword evidence="3" id="KW-1185">Reference proteome</keyword>
<protein>
    <submittedName>
        <fullName evidence="2">Uncharacterized protein</fullName>
    </submittedName>
</protein>
<feature type="region of interest" description="Disordered" evidence="1">
    <location>
        <begin position="16"/>
        <end position="94"/>
    </location>
</feature>
<gene>
    <name evidence="2" type="ORF">Poli38472_012385</name>
</gene>
<dbReference type="AlphaFoldDB" id="A0A8K1CPK6"/>
<evidence type="ECO:0000313" key="2">
    <source>
        <dbReference type="EMBL" id="TMW67269.1"/>
    </source>
</evidence>
<organism evidence="2 3">
    <name type="scientific">Pythium oligandrum</name>
    <name type="common">Mycoparasitic fungus</name>
    <dbReference type="NCBI Taxonomy" id="41045"/>
    <lineage>
        <taxon>Eukaryota</taxon>
        <taxon>Sar</taxon>
        <taxon>Stramenopiles</taxon>
        <taxon>Oomycota</taxon>
        <taxon>Peronosporomycetes</taxon>
        <taxon>Pythiales</taxon>
        <taxon>Pythiaceae</taxon>
        <taxon>Pythium</taxon>
    </lineage>
</organism>